<proteinExistence type="predicted"/>
<dbReference type="EMBL" id="AP026866">
    <property type="protein sequence ID" value="BDS05369.1"/>
    <property type="molecule type" value="Genomic_DNA"/>
</dbReference>
<protein>
    <submittedName>
        <fullName evidence="1">Uncharacterized protein</fullName>
    </submittedName>
</protein>
<gene>
    <name evidence="1" type="ORF">NT6N_04090</name>
</gene>
<sequence length="45" mass="5113">MVEDRHSFANMIHLDADGDAFGIHRCLDSWFAAVVHVVDNKGMQR</sequence>
<name>A0AAT9FHD2_9BACT</name>
<dbReference type="AlphaFoldDB" id="A0AAT9FHD2"/>
<organism evidence="1">
    <name type="scientific">Oceaniferula spumae</name>
    <dbReference type="NCBI Taxonomy" id="2979115"/>
    <lineage>
        <taxon>Bacteria</taxon>
        <taxon>Pseudomonadati</taxon>
        <taxon>Verrucomicrobiota</taxon>
        <taxon>Verrucomicrobiia</taxon>
        <taxon>Verrucomicrobiales</taxon>
        <taxon>Verrucomicrobiaceae</taxon>
        <taxon>Oceaniferula</taxon>
    </lineage>
</organism>
<reference evidence="1" key="1">
    <citation type="submission" date="2024-07" db="EMBL/GenBank/DDBJ databases">
        <title>Complete genome sequence of Verrucomicrobiaceae bacterium NT6N.</title>
        <authorList>
            <person name="Huang C."/>
            <person name="Takami H."/>
            <person name="Hamasaki K."/>
        </authorList>
    </citation>
    <scope>NUCLEOTIDE SEQUENCE</scope>
    <source>
        <strain evidence="1">NT6N</strain>
    </source>
</reference>
<accession>A0AAT9FHD2</accession>
<evidence type="ECO:0000313" key="1">
    <source>
        <dbReference type="EMBL" id="BDS05369.1"/>
    </source>
</evidence>
<dbReference type="KEGG" id="osu:NT6N_04090"/>